<evidence type="ECO:0000256" key="2">
    <source>
        <dbReference type="SAM" id="SignalP"/>
    </source>
</evidence>
<gene>
    <name evidence="3" type="ORF">H9786_02365</name>
</gene>
<keyword evidence="2" id="KW-0732">Signal</keyword>
<dbReference type="Gene3D" id="3.40.190.10">
    <property type="entry name" value="Periplasmic binding protein-like II"/>
    <property type="match status" value="2"/>
</dbReference>
<feature type="signal peptide" evidence="2">
    <location>
        <begin position="1"/>
        <end position="19"/>
    </location>
</feature>
<evidence type="ECO:0000313" key="3">
    <source>
        <dbReference type="EMBL" id="HJB09366.1"/>
    </source>
</evidence>
<organism evidence="3 4">
    <name type="scientific">Candidatus Brachybacterium merdavium</name>
    <dbReference type="NCBI Taxonomy" id="2838513"/>
    <lineage>
        <taxon>Bacteria</taxon>
        <taxon>Bacillati</taxon>
        <taxon>Actinomycetota</taxon>
        <taxon>Actinomycetes</taxon>
        <taxon>Micrococcales</taxon>
        <taxon>Dermabacteraceae</taxon>
        <taxon>Brachybacterium</taxon>
    </lineage>
</organism>
<reference evidence="3" key="1">
    <citation type="journal article" date="2021" name="PeerJ">
        <title>Extensive microbial diversity within the chicken gut microbiome revealed by metagenomics and culture.</title>
        <authorList>
            <person name="Gilroy R."/>
            <person name="Ravi A."/>
            <person name="Getino M."/>
            <person name="Pursley I."/>
            <person name="Horton D.L."/>
            <person name="Alikhan N.F."/>
            <person name="Baker D."/>
            <person name="Gharbi K."/>
            <person name="Hall N."/>
            <person name="Watson M."/>
            <person name="Adriaenssens E.M."/>
            <person name="Foster-Nyarko E."/>
            <person name="Jarju S."/>
            <person name="Secka A."/>
            <person name="Antonio M."/>
            <person name="Oren A."/>
            <person name="Chaudhuri R.R."/>
            <person name="La Ragione R."/>
            <person name="Hildebrand F."/>
            <person name="Pallen M.J."/>
        </authorList>
    </citation>
    <scope>NUCLEOTIDE SEQUENCE</scope>
    <source>
        <strain evidence="3">ChiHjej13B12-24818</strain>
    </source>
</reference>
<sequence length="546" mass="61153">MTMQPLTRRTVLSSTAAFAATAALSSCDGSGGDSEAQEKIDNPDDNINAEGMPIVDEKITVTMMTRRSPDTAEDWNEVASMQEMEQISNIHIEWGPIPWEQHEENRNLAITSGDYPEVLHRTGMNAVDIAQYGEQGTLIVLNDVIDQYMPNLTALLDENEDIRKGLTFPDGNIYSLPTIYDPDFDALNMQTKMWVRQDWLDQFGMDPPSTLEEFEAYLVEVKNGDPNGNGEADEIPYSAGNPDQFVQLFHSTFGIATRGLSSGYIDADESGALRFWPTADGYRDELEYLQRLYADGLIQQDIFTTDAASYNTLGQEDVFGAAAGQSPSAYFGSEIGENYIALPPLRRTAGDDIPAWNMVYSPLKFIGQFVVTDRAEHPIEICRWADYFYGDEGARLFFMGIEGESYEETEDGYELLEHITDNPDGLSVNEALRPYVTYLGGSYPGLVLEDYFRGTESSPQAREGTDVVAPHQTEEVWPLFTYTAEEAGELSSITLDMNKLVSESQAKFITGEMSMSEWDTYVGQLEQMGLDRYLEIQQEAYDRYRG</sequence>
<dbReference type="EMBL" id="DWZH01000017">
    <property type="protein sequence ID" value="HJB09366.1"/>
    <property type="molecule type" value="Genomic_DNA"/>
</dbReference>
<accession>A0A9D2RNC2</accession>
<dbReference type="Proteomes" id="UP000823823">
    <property type="component" value="Unassembled WGS sequence"/>
</dbReference>
<dbReference type="PANTHER" id="PTHR43649">
    <property type="entry name" value="ARABINOSE-BINDING PROTEIN-RELATED"/>
    <property type="match status" value="1"/>
</dbReference>
<dbReference type="SUPFAM" id="SSF53850">
    <property type="entry name" value="Periplasmic binding protein-like II"/>
    <property type="match status" value="1"/>
</dbReference>
<evidence type="ECO:0000256" key="1">
    <source>
        <dbReference type="SAM" id="MobiDB-lite"/>
    </source>
</evidence>
<dbReference type="InterPro" id="IPR006311">
    <property type="entry name" value="TAT_signal"/>
</dbReference>
<name>A0A9D2RNC2_9MICO</name>
<comment type="caution">
    <text evidence="3">The sequence shown here is derived from an EMBL/GenBank/DDBJ whole genome shotgun (WGS) entry which is preliminary data.</text>
</comment>
<proteinExistence type="predicted"/>
<reference evidence="3" key="2">
    <citation type="submission" date="2021-04" db="EMBL/GenBank/DDBJ databases">
        <authorList>
            <person name="Gilroy R."/>
        </authorList>
    </citation>
    <scope>NUCLEOTIDE SEQUENCE</scope>
    <source>
        <strain evidence="3">ChiHjej13B12-24818</strain>
    </source>
</reference>
<dbReference type="AlphaFoldDB" id="A0A9D2RNC2"/>
<feature type="chain" id="PRO_5039731490" evidence="2">
    <location>
        <begin position="20"/>
        <end position="546"/>
    </location>
</feature>
<evidence type="ECO:0000313" key="4">
    <source>
        <dbReference type="Proteomes" id="UP000823823"/>
    </source>
</evidence>
<dbReference type="PANTHER" id="PTHR43649:SF12">
    <property type="entry name" value="DIACETYLCHITOBIOSE BINDING PROTEIN DASA"/>
    <property type="match status" value="1"/>
</dbReference>
<protein>
    <submittedName>
        <fullName evidence="3">Extracellular solute-binding protein</fullName>
    </submittedName>
</protein>
<feature type="region of interest" description="Disordered" evidence="1">
    <location>
        <begin position="26"/>
        <end position="48"/>
    </location>
</feature>
<dbReference type="InterPro" id="IPR050490">
    <property type="entry name" value="Bact_solute-bd_prot1"/>
</dbReference>
<dbReference type="PROSITE" id="PS51318">
    <property type="entry name" value="TAT"/>
    <property type="match status" value="1"/>
</dbReference>